<dbReference type="InterPro" id="IPR051603">
    <property type="entry name" value="Zinc-ADH_QOR/CCCR"/>
</dbReference>
<dbReference type="PANTHER" id="PTHR44154">
    <property type="entry name" value="QUINONE OXIDOREDUCTASE"/>
    <property type="match status" value="1"/>
</dbReference>
<dbReference type="Proteomes" id="UP000325187">
    <property type="component" value="Unassembled WGS sequence"/>
</dbReference>
<dbReference type="AlphaFoldDB" id="A0A5A7N210"/>
<protein>
    <recommendedName>
        <fullName evidence="2">Enoyl reductase (ER) domain-containing protein</fullName>
    </recommendedName>
</protein>
<comment type="caution">
    <text evidence="4">The sequence shown here is derived from an EMBL/GenBank/DDBJ whole genome shotgun (WGS) entry which is preliminary data.</text>
</comment>
<dbReference type="Proteomes" id="UP000322084">
    <property type="component" value="Unassembled WGS sequence"/>
</dbReference>
<keyword evidence="6" id="KW-1185">Reference proteome</keyword>
<dbReference type="GO" id="GO:0016491">
    <property type="term" value="F:oxidoreductase activity"/>
    <property type="evidence" value="ECO:0007669"/>
    <property type="project" value="InterPro"/>
</dbReference>
<dbReference type="InterPro" id="IPR020843">
    <property type="entry name" value="ER"/>
</dbReference>
<accession>A0A5A7N210</accession>
<organism evidence="4 6">
    <name type="scientific">Iodidimonas gelatinilytica</name>
    <dbReference type="NCBI Taxonomy" id="1236966"/>
    <lineage>
        <taxon>Bacteria</taxon>
        <taxon>Pseudomonadati</taxon>
        <taxon>Pseudomonadota</taxon>
        <taxon>Alphaproteobacteria</taxon>
        <taxon>Iodidimonadales</taxon>
        <taxon>Iodidimonadaceae</taxon>
        <taxon>Iodidimonas</taxon>
    </lineage>
</organism>
<dbReference type="RefSeq" id="WP_149999884.1">
    <property type="nucleotide sequence ID" value="NZ_BKCL01000002.1"/>
</dbReference>
<dbReference type="InterPro" id="IPR013154">
    <property type="entry name" value="ADH-like_N"/>
</dbReference>
<evidence type="ECO:0000313" key="6">
    <source>
        <dbReference type="Proteomes" id="UP000325187"/>
    </source>
</evidence>
<gene>
    <name evidence="3" type="ORF">JCM17844_10390</name>
    <name evidence="4" type="ORF">JCM17845_26600</name>
</gene>
<evidence type="ECO:0000256" key="1">
    <source>
        <dbReference type="ARBA" id="ARBA00022857"/>
    </source>
</evidence>
<dbReference type="Pfam" id="PF08240">
    <property type="entry name" value="ADH_N"/>
    <property type="match status" value="1"/>
</dbReference>
<dbReference type="EMBL" id="BKCM01000016">
    <property type="protein sequence ID" value="GER02037.1"/>
    <property type="molecule type" value="Genomic_DNA"/>
</dbReference>
<sequence length="173" mass="18345">MRAVFYEKFGGVDVLTFGERPTPKPGKGEVLIRVHAAGVNPIDWKLRDGFAEGMFSYEFPIIPGWDAAGEIAVLGDDVEGFAVGDPVYTYCRRDLLHWGTYAEYVPVNAAHIAPKPSKPSMVEAAAIPLVSLTAWQALVTEAGLKAGQTALIHAGAGGVGSFAIPIAKHLAQG</sequence>
<dbReference type="PANTHER" id="PTHR44154:SF1">
    <property type="entry name" value="QUINONE OXIDOREDUCTASE"/>
    <property type="match status" value="1"/>
</dbReference>
<keyword evidence="1" id="KW-0521">NADP</keyword>
<dbReference type="CDD" id="cd05289">
    <property type="entry name" value="MDR_like_2"/>
    <property type="match status" value="1"/>
</dbReference>
<reference evidence="5 6" key="1">
    <citation type="submission" date="2019-09" db="EMBL/GenBank/DDBJ databases">
        <title>NBRP : Genome information of microbial organism related human and environment.</title>
        <authorList>
            <person name="Hattori M."/>
            <person name="Oshima K."/>
            <person name="Inaba H."/>
            <person name="Suda W."/>
            <person name="Sakamoto M."/>
            <person name="Iino T."/>
            <person name="Kitahara M."/>
            <person name="Oshida Y."/>
            <person name="Iida T."/>
            <person name="Kudo T."/>
            <person name="Itoh T."/>
            <person name="Ohkuma M."/>
        </authorList>
    </citation>
    <scope>NUCLEOTIDE SEQUENCE [LARGE SCALE GENOMIC DNA]</scope>
    <source>
        <strain evidence="3 5">Hi-2</strain>
        <strain evidence="4 6">Mie-1</strain>
    </source>
</reference>
<dbReference type="InterPro" id="IPR011032">
    <property type="entry name" value="GroES-like_sf"/>
</dbReference>
<evidence type="ECO:0000313" key="4">
    <source>
        <dbReference type="EMBL" id="GER02037.1"/>
    </source>
</evidence>
<feature type="domain" description="Enoyl reductase (ER)" evidence="2">
    <location>
        <begin position="10"/>
        <end position="170"/>
    </location>
</feature>
<dbReference type="EMBL" id="BKCL01000002">
    <property type="protein sequence ID" value="GEQ97402.1"/>
    <property type="molecule type" value="Genomic_DNA"/>
</dbReference>
<name>A0A5A7N210_9PROT</name>
<proteinExistence type="predicted"/>
<accession>A0A5A7MN19</accession>
<dbReference type="Gene3D" id="3.40.50.720">
    <property type="entry name" value="NAD(P)-binding Rossmann-like Domain"/>
    <property type="match status" value="1"/>
</dbReference>
<dbReference type="Gene3D" id="3.90.180.10">
    <property type="entry name" value="Medium-chain alcohol dehydrogenases, catalytic domain"/>
    <property type="match status" value="1"/>
</dbReference>
<dbReference type="SMART" id="SM00829">
    <property type="entry name" value="PKS_ER"/>
    <property type="match status" value="1"/>
</dbReference>
<evidence type="ECO:0000313" key="5">
    <source>
        <dbReference type="Proteomes" id="UP000322084"/>
    </source>
</evidence>
<dbReference type="SUPFAM" id="SSF50129">
    <property type="entry name" value="GroES-like"/>
    <property type="match status" value="1"/>
</dbReference>
<evidence type="ECO:0000259" key="2">
    <source>
        <dbReference type="SMART" id="SM00829"/>
    </source>
</evidence>
<evidence type="ECO:0000313" key="3">
    <source>
        <dbReference type="EMBL" id="GEQ97402.1"/>
    </source>
</evidence>